<dbReference type="Proteomes" id="UP000464865">
    <property type="component" value="Chromosome M15-11"/>
</dbReference>
<name>A0A7L5BDM5_9HYPH</name>
<dbReference type="PROSITE" id="PS00028">
    <property type="entry name" value="ZINC_FINGER_C2H2_1"/>
    <property type="match status" value="1"/>
</dbReference>
<feature type="domain" description="C2H2-type" evidence="3">
    <location>
        <begin position="33"/>
        <end position="56"/>
    </location>
</feature>
<dbReference type="InterPro" id="IPR013087">
    <property type="entry name" value="Znf_C2H2_type"/>
</dbReference>
<keyword evidence="1" id="KW-0862">Zinc</keyword>
<dbReference type="SMART" id="SM00355">
    <property type="entry name" value="ZnF_C2H2"/>
    <property type="match status" value="1"/>
</dbReference>
<dbReference type="Pfam" id="PF13912">
    <property type="entry name" value="zf-C2H2_6"/>
    <property type="match status" value="1"/>
</dbReference>
<reference evidence="4 5" key="1">
    <citation type="submission" date="2020-02" db="EMBL/GenBank/DDBJ databases">
        <title>Plant-Promoting Endophytic Bacterium Rhizobium oryzihabitans sp. nov., Isolated from the Root of Rice.</title>
        <authorList>
            <person name="zhao J."/>
            <person name="Zhang G."/>
        </authorList>
    </citation>
    <scope>NUCLEOTIDE SEQUENCE [LARGE SCALE GENOMIC DNA]</scope>
    <source>
        <strain evidence="4 5">M15</strain>
    </source>
</reference>
<dbReference type="EMBL" id="CP048632">
    <property type="protein sequence ID" value="QIB36922.1"/>
    <property type="molecule type" value="Genomic_DNA"/>
</dbReference>
<evidence type="ECO:0000256" key="1">
    <source>
        <dbReference type="PROSITE-ProRule" id="PRU00042"/>
    </source>
</evidence>
<dbReference type="GO" id="GO:0008270">
    <property type="term" value="F:zinc ion binding"/>
    <property type="evidence" value="ECO:0007669"/>
    <property type="project" value="UniProtKB-KW"/>
</dbReference>
<dbReference type="Gene3D" id="3.30.160.60">
    <property type="entry name" value="Classic Zinc Finger"/>
    <property type="match status" value="1"/>
</dbReference>
<feature type="compositionally biased region" description="Basic and acidic residues" evidence="2">
    <location>
        <begin position="74"/>
        <end position="91"/>
    </location>
</feature>
<dbReference type="RefSeq" id="WP_164056094.1">
    <property type="nucleotide sequence ID" value="NZ_CP048632.1"/>
</dbReference>
<evidence type="ECO:0000313" key="5">
    <source>
        <dbReference type="Proteomes" id="UP000464865"/>
    </source>
</evidence>
<protein>
    <recommendedName>
        <fullName evidence="3">C2H2-type domain-containing protein</fullName>
    </recommendedName>
</protein>
<dbReference type="PROSITE" id="PS50157">
    <property type="entry name" value="ZINC_FINGER_C2H2_2"/>
    <property type="match status" value="1"/>
</dbReference>
<organism evidence="4 5">
    <name type="scientific">Rhizobium oryzihabitans</name>
    <dbReference type="NCBI Taxonomy" id="2267833"/>
    <lineage>
        <taxon>Bacteria</taxon>
        <taxon>Pseudomonadati</taxon>
        <taxon>Pseudomonadota</taxon>
        <taxon>Alphaproteobacteria</taxon>
        <taxon>Hyphomicrobiales</taxon>
        <taxon>Rhizobiaceae</taxon>
        <taxon>Rhizobium/Agrobacterium group</taxon>
        <taxon>Rhizobium</taxon>
    </lineage>
</organism>
<evidence type="ECO:0000313" key="4">
    <source>
        <dbReference type="EMBL" id="QIB36922.1"/>
    </source>
</evidence>
<keyword evidence="1" id="KW-0863">Zinc-finger</keyword>
<proteinExistence type="predicted"/>
<keyword evidence="1" id="KW-0479">Metal-binding</keyword>
<accession>A0A7L5BDM5</accession>
<gene>
    <name evidence="4" type="ORF">G3A56_02030</name>
</gene>
<evidence type="ECO:0000259" key="3">
    <source>
        <dbReference type="PROSITE" id="PS50157"/>
    </source>
</evidence>
<sequence length="146" mass="16792">MADHAAWGDDMIDLDREGREPMVYIDWRQRGNFKCDHCEKVLKTLDGLKSHMKNVHDVSADALRSKLKSDQKAIAEAEKARRESERREAEARRHRKVVLTTAEIDEIVTELNSLIDMMEAYYSQGDCDKSARDLIDRLEAKADGRS</sequence>
<dbReference type="AlphaFoldDB" id="A0A7L5BDM5"/>
<feature type="region of interest" description="Disordered" evidence="2">
    <location>
        <begin position="74"/>
        <end position="93"/>
    </location>
</feature>
<keyword evidence="5" id="KW-1185">Reference proteome</keyword>
<evidence type="ECO:0000256" key="2">
    <source>
        <dbReference type="SAM" id="MobiDB-lite"/>
    </source>
</evidence>
<dbReference type="KEGG" id="roy:G3A56_02030"/>